<keyword evidence="4" id="KW-1185">Reference proteome</keyword>
<evidence type="ECO:0000313" key="4">
    <source>
        <dbReference type="Proteomes" id="UP000594262"/>
    </source>
</evidence>
<dbReference type="GeneID" id="136811876"/>
<organism evidence="3 4">
    <name type="scientific">Clytia hemisphaerica</name>
    <dbReference type="NCBI Taxonomy" id="252671"/>
    <lineage>
        <taxon>Eukaryota</taxon>
        <taxon>Metazoa</taxon>
        <taxon>Cnidaria</taxon>
        <taxon>Hydrozoa</taxon>
        <taxon>Hydroidolina</taxon>
        <taxon>Leptothecata</taxon>
        <taxon>Obeliida</taxon>
        <taxon>Clytiidae</taxon>
        <taxon>Clytia</taxon>
    </lineage>
</organism>
<dbReference type="EnsemblMetazoa" id="CLYHEMT022685.1">
    <property type="protein sequence ID" value="CLYHEMP022685.1"/>
    <property type="gene ID" value="CLYHEMG022685"/>
</dbReference>
<keyword evidence="2" id="KW-0812">Transmembrane</keyword>
<protein>
    <submittedName>
        <fullName evidence="3">Uncharacterized protein</fullName>
    </submittedName>
</protein>
<reference evidence="3" key="1">
    <citation type="submission" date="2021-01" db="UniProtKB">
        <authorList>
            <consortium name="EnsemblMetazoa"/>
        </authorList>
    </citation>
    <scope>IDENTIFICATION</scope>
</reference>
<dbReference type="OrthoDB" id="10625648at2759"/>
<evidence type="ECO:0000313" key="3">
    <source>
        <dbReference type="EnsemblMetazoa" id="CLYHEMP022685.2"/>
    </source>
</evidence>
<name>A0A7M5XGR8_9CNID</name>
<keyword evidence="2" id="KW-1133">Transmembrane helix</keyword>
<keyword evidence="2" id="KW-0472">Membrane</keyword>
<dbReference type="Proteomes" id="UP000594262">
    <property type="component" value="Unplaced"/>
</dbReference>
<feature type="region of interest" description="Disordered" evidence="1">
    <location>
        <begin position="98"/>
        <end position="163"/>
    </location>
</feature>
<dbReference type="EnsemblMetazoa" id="CLYHEMT022685.2">
    <property type="protein sequence ID" value="CLYHEMP022685.2"/>
    <property type="gene ID" value="CLYHEMG022685"/>
</dbReference>
<sequence length="163" mass="18105">METWLIAVIAVGGTVSLAILILCICKCCCRDKNSKTFRWIERLGIPQAKEGTPTDEELSKEMKVHVTYDGKSHVTNGTLNRTNRSYDDDDDDVIIEAPQAQRKISEFEEPEPFKRLDHLGIPRAQIGASPTNGRRAPSSPLPSPIPEDDDLVSSSDEEVSVRQ</sequence>
<feature type="compositionally biased region" description="Acidic residues" evidence="1">
    <location>
        <begin position="146"/>
        <end position="163"/>
    </location>
</feature>
<feature type="compositionally biased region" description="Basic and acidic residues" evidence="1">
    <location>
        <begin position="103"/>
        <end position="120"/>
    </location>
</feature>
<feature type="transmembrane region" description="Helical" evidence="2">
    <location>
        <begin position="6"/>
        <end position="29"/>
    </location>
</feature>
<evidence type="ECO:0000256" key="2">
    <source>
        <dbReference type="SAM" id="Phobius"/>
    </source>
</evidence>
<dbReference type="RefSeq" id="XP_066924601.1">
    <property type="nucleotide sequence ID" value="XM_067068500.1"/>
</dbReference>
<accession>A0A7M5XGR8</accession>
<proteinExistence type="predicted"/>
<evidence type="ECO:0000256" key="1">
    <source>
        <dbReference type="SAM" id="MobiDB-lite"/>
    </source>
</evidence>
<dbReference type="AlphaFoldDB" id="A0A7M5XGR8"/>
<dbReference type="RefSeq" id="XP_066924600.1">
    <property type="nucleotide sequence ID" value="XM_067068499.1"/>
</dbReference>